<dbReference type="OrthoDB" id="5870298at2759"/>
<dbReference type="HOGENOM" id="CLU_1645301_0_0_1"/>
<evidence type="ECO:0000313" key="3">
    <source>
        <dbReference type="Proteomes" id="UP000008281"/>
    </source>
</evidence>
<evidence type="ECO:0000313" key="2">
    <source>
        <dbReference type="EMBL" id="EFO91458.1"/>
    </source>
</evidence>
<evidence type="ECO:0008006" key="4">
    <source>
        <dbReference type="Google" id="ProtNLM"/>
    </source>
</evidence>
<keyword evidence="1" id="KW-0732">Signal</keyword>
<gene>
    <name evidence="2" type="ORF">CRE_11750</name>
</gene>
<feature type="signal peptide" evidence="1">
    <location>
        <begin position="1"/>
        <end position="23"/>
    </location>
</feature>
<protein>
    <recommendedName>
        <fullName evidence="4">DUF38 domain-containing protein</fullName>
    </recommendedName>
</protein>
<dbReference type="eggNOG" id="ENOG502TKBY">
    <property type="taxonomic scope" value="Eukaryota"/>
</dbReference>
<accession>E3M4G7</accession>
<proteinExistence type="predicted"/>
<dbReference type="InParanoid" id="E3M4G7"/>
<dbReference type="AlphaFoldDB" id="E3M4G7"/>
<evidence type="ECO:0000256" key="1">
    <source>
        <dbReference type="SAM" id="SignalP"/>
    </source>
</evidence>
<sequence length="161" mass="18634">MTCFINFLSICFALVFCFVSSESQLTGFRTVNLQLNALKEFLINMKVFQFQQLFDGTKIDMDTIFQPNFLFPNNVFASMGDLEFKKSLKVRFLVFNEQKVESFIQIFTLFEPTITMNGTIQDLVTITYRMGGRENKMEKEVKIVKNVQSPTGYVFTAFKSV</sequence>
<feature type="chain" id="PRO_5003175162" description="DUF38 domain-containing protein" evidence="1">
    <location>
        <begin position="24"/>
        <end position="161"/>
    </location>
</feature>
<reference evidence="2" key="1">
    <citation type="submission" date="2007-07" db="EMBL/GenBank/DDBJ databases">
        <title>PCAP assembly of the Caenorhabditis remanei genome.</title>
        <authorList>
            <consortium name="The Caenorhabditis remanei Sequencing Consortium"/>
            <person name="Wilson R.K."/>
        </authorList>
    </citation>
    <scope>NUCLEOTIDE SEQUENCE [LARGE SCALE GENOMIC DNA]</scope>
    <source>
        <strain evidence="2">PB4641</strain>
    </source>
</reference>
<dbReference type="Proteomes" id="UP000008281">
    <property type="component" value="Unassembled WGS sequence"/>
</dbReference>
<dbReference type="EMBL" id="DS268424">
    <property type="protein sequence ID" value="EFO91458.1"/>
    <property type="molecule type" value="Genomic_DNA"/>
</dbReference>
<name>E3M4G7_CAERE</name>
<organism evidence="3">
    <name type="scientific">Caenorhabditis remanei</name>
    <name type="common">Caenorhabditis vulgaris</name>
    <dbReference type="NCBI Taxonomy" id="31234"/>
    <lineage>
        <taxon>Eukaryota</taxon>
        <taxon>Metazoa</taxon>
        <taxon>Ecdysozoa</taxon>
        <taxon>Nematoda</taxon>
        <taxon>Chromadorea</taxon>
        <taxon>Rhabditida</taxon>
        <taxon>Rhabditina</taxon>
        <taxon>Rhabditomorpha</taxon>
        <taxon>Rhabditoidea</taxon>
        <taxon>Rhabditidae</taxon>
        <taxon>Peloderinae</taxon>
        <taxon>Caenorhabditis</taxon>
    </lineage>
</organism>
<keyword evidence="3" id="KW-1185">Reference proteome</keyword>
<dbReference type="FunCoup" id="E3M4G7">
    <property type="interactions" value="425"/>
</dbReference>